<evidence type="ECO:0000256" key="8">
    <source>
        <dbReference type="SAM" id="Phobius"/>
    </source>
</evidence>
<sequence length="181" mass="18707">MDAKWRLDFADASTSGNNAPVNPPGYASLRELGDVGAPAKGKADAPKGGVVAPGGALTSAARQQKAYQFAMSQLQAIGMTGFMMYMAGSGVQIFSMMVVGNGLFQPIKAIASSGKIFEPYADASTDVTGPRALFCAIQLAGLAMALYKLNSMGLLPTHASDWVSGMKPPTPVEHAYGGTTL</sequence>
<evidence type="ECO:0000313" key="9">
    <source>
        <dbReference type="EMBL" id="CAD8518210.1"/>
    </source>
</evidence>
<keyword evidence="4 8" id="KW-0812">Transmembrane</keyword>
<comment type="subcellular location">
    <subcellularLocation>
        <location evidence="1">Endoplasmic reticulum membrane</location>
        <topology evidence="1">Multi-pass membrane protein</topology>
    </subcellularLocation>
</comment>
<evidence type="ECO:0000256" key="2">
    <source>
        <dbReference type="ARBA" id="ARBA00007715"/>
    </source>
</evidence>
<dbReference type="EMBL" id="HBEQ01007111">
    <property type="protein sequence ID" value="CAD8518210.1"/>
    <property type="molecule type" value="Transcribed_RNA"/>
</dbReference>
<evidence type="ECO:0000256" key="7">
    <source>
        <dbReference type="ARBA" id="ARBA00023136"/>
    </source>
</evidence>
<organism evidence="9">
    <name type="scientific">Micromonas pusilla</name>
    <name type="common">Picoplanktonic green alga</name>
    <name type="synonym">Chromulina pusilla</name>
    <dbReference type="NCBI Taxonomy" id="38833"/>
    <lineage>
        <taxon>Eukaryota</taxon>
        <taxon>Viridiplantae</taxon>
        <taxon>Chlorophyta</taxon>
        <taxon>Mamiellophyceae</taxon>
        <taxon>Mamiellales</taxon>
        <taxon>Mamiellaceae</taxon>
        <taxon>Micromonas</taxon>
    </lineage>
</organism>
<reference evidence="9" key="1">
    <citation type="submission" date="2021-01" db="EMBL/GenBank/DDBJ databases">
        <authorList>
            <person name="Corre E."/>
            <person name="Pelletier E."/>
            <person name="Niang G."/>
            <person name="Scheremetjew M."/>
            <person name="Finn R."/>
            <person name="Kale V."/>
            <person name="Holt S."/>
            <person name="Cochrane G."/>
            <person name="Meng A."/>
            <person name="Brown T."/>
            <person name="Cohen L."/>
        </authorList>
    </citation>
    <scope>NUCLEOTIDE SEQUENCE</scope>
    <source>
        <strain evidence="9">CCMP1723</strain>
    </source>
</reference>
<dbReference type="Pfam" id="PF06417">
    <property type="entry name" value="EMC4"/>
    <property type="match status" value="1"/>
</dbReference>
<dbReference type="InterPro" id="IPR009445">
    <property type="entry name" value="TMEM85/Emc4"/>
</dbReference>
<evidence type="ECO:0000256" key="1">
    <source>
        <dbReference type="ARBA" id="ARBA00004477"/>
    </source>
</evidence>
<evidence type="ECO:0000256" key="4">
    <source>
        <dbReference type="ARBA" id="ARBA00022692"/>
    </source>
</evidence>
<proteinExistence type="inferred from homology"/>
<accession>A0A7S0IDF3</accession>
<protein>
    <recommendedName>
        <fullName evidence="3">ER membrane protein complex subunit 4</fullName>
    </recommendedName>
</protein>
<feature type="transmembrane region" description="Helical" evidence="8">
    <location>
        <begin position="82"/>
        <end position="104"/>
    </location>
</feature>
<evidence type="ECO:0000256" key="5">
    <source>
        <dbReference type="ARBA" id="ARBA00022824"/>
    </source>
</evidence>
<dbReference type="GO" id="GO:0005789">
    <property type="term" value="C:endoplasmic reticulum membrane"/>
    <property type="evidence" value="ECO:0007669"/>
    <property type="project" value="UniProtKB-SubCell"/>
</dbReference>
<name>A0A7S0IDF3_MICPS</name>
<evidence type="ECO:0000256" key="3">
    <source>
        <dbReference type="ARBA" id="ARBA00020820"/>
    </source>
</evidence>
<dbReference type="AlphaFoldDB" id="A0A7S0IDF3"/>
<keyword evidence="7 8" id="KW-0472">Membrane</keyword>
<evidence type="ECO:0000256" key="6">
    <source>
        <dbReference type="ARBA" id="ARBA00022989"/>
    </source>
</evidence>
<keyword evidence="5" id="KW-0256">Endoplasmic reticulum</keyword>
<keyword evidence="6 8" id="KW-1133">Transmembrane helix</keyword>
<comment type="similarity">
    <text evidence="2">Belongs to the EMC4 family.</text>
</comment>
<dbReference type="PANTHER" id="PTHR19315">
    <property type="entry name" value="ER MEMBRANE PROTEIN COMPLEX SUBUNIT 4"/>
    <property type="match status" value="1"/>
</dbReference>
<gene>
    <name evidence="9" type="ORF">MCOM1403_LOCUS5636</name>
</gene>